<feature type="region of interest" description="Disordered" evidence="15">
    <location>
        <begin position="170"/>
        <end position="189"/>
    </location>
</feature>
<evidence type="ECO:0000256" key="11">
    <source>
        <dbReference type="ARBA" id="ARBA00022989"/>
    </source>
</evidence>
<evidence type="ECO:0000313" key="18">
    <source>
        <dbReference type="EMBL" id="KAF9587117.1"/>
    </source>
</evidence>
<organism evidence="18 19">
    <name type="scientific">Coptis chinensis</name>
    <dbReference type="NCBI Taxonomy" id="261450"/>
    <lineage>
        <taxon>Eukaryota</taxon>
        <taxon>Viridiplantae</taxon>
        <taxon>Streptophyta</taxon>
        <taxon>Embryophyta</taxon>
        <taxon>Tracheophyta</taxon>
        <taxon>Spermatophyta</taxon>
        <taxon>Magnoliopsida</taxon>
        <taxon>Ranunculales</taxon>
        <taxon>Ranunculaceae</taxon>
        <taxon>Coptidoideae</taxon>
        <taxon>Coptis</taxon>
    </lineage>
</organism>
<keyword evidence="11 16" id="KW-1133">Transmembrane helix</keyword>
<dbReference type="InterPro" id="IPR013083">
    <property type="entry name" value="Znf_RING/FYVE/PHD"/>
</dbReference>
<dbReference type="Proteomes" id="UP000631114">
    <property type="component" value="Unassembled WGS sequence"/>
</dbReference>
<evidence type="ECO:0000256" key="2">
    <source>
        <dbReference type="ARBA" id="ARBA00004167"/>
    </source>
</evidence>
<keyword evidence="5" id="KW-0808">Transferase</keyword>
<comment type="similarity">
    <text evidence="13">Belongs to the RING-type zinc finger family. ATL subfamily.</text>
</comment>
<evidence type="ECO:0000256" key="5">
    <source>
        <dbReference type="ARBA" id="ARBA00022679"/>
    </source>
</evidence>
<dbReference type="InterPro" id="IPR001841">
    <property type="entry name" value="Znf_RING"/>
</dbReference>
<dbReference type="SMART" id="SM00184">
    <property type="entry name" value="RING"/>
    <property type="match status" value="1"/>
</dbReference>
<accession>A0A835GVW6</accession>
<evidence type="ECO:0000256" key="4">
    <source>
        <dbReference type="ARBA" id="ARBA00012483"/>
    </source>
</evidence>
<proteinExistence type="inferred from homology"/>
<feature type="transmembrane region" description="Helical" evidence="16">
    <location>
        <begin position="31"/>
        <end position="52"/>
    </location>
</feature>
<keyword evidence="9" id="KW-0833">Ubl conjugation pathway</keyword>
<evidence type="ECO:0000256" key="3">
    <source>
        <dbReference type="ARBA" id="ARBA00004906"/>
    </source>
</evidence>
<dbReference type="GO" id="GO:0016020">
    <property type="term" value="C:membrane"/>
    <property type="evidence" value="ECO:0007669"/>
    <property type="project" value="UniProtKB-SubCell"/>
</dbReference>
<dbReference type="AlphaFoldDB" id="A0A835GVW6"/>
<dbReference type="PANTHER" id="PTHR46913:SF17">
    <property type="entry name" value="RING-TYPE E3 UBIQUITIN TRANSFERASE"/>
    <property type="match status" value="1"/>
</dbReference>
<comment type="subcellular location">
    <subcellularLocation>
        <location evidence="2">Membrane</location>
        <topology evidence="2">Single-pass membrane protein</topology>
    </subcellularLocation>
</comment>
<keyword evidence="8 14" id="KW-0863">Zinc-finger</keyword>
<evidence type="ECO:0000256" key="14">
    <source>
        <dbReference type="PROSITE-ProRule" id="PRU00175"/>
    </source>
</evidence>
<comment type="catalytic activity">
    <reaction evidence="1">
        <text>S-ubiquitinyl-[E2 ubiquitin-conjugating enzyme]-L-cysteine + [acceptor protein]-L-lysine = [E2 ubiquitin-conjugating enzyme]-L-cysteine + N(6)-ubiquitinyl-[acceptor protein]-L-lysine.</text>
        <dbReference type="EC" id="2.3.2.27"/>
    </reaction>
</comment>
<dbReference type="PANTHER" id="PTHR46913">
    <property type="entry name" value="RING-H2 FINGER PROTEIN ATL16"/>
    <property type="match status" value="1"/>
</dbReference>
<evidence type="ECO:0000313" key="19">
    <source>
        <dbReference type="Proteomes" id="UP000631114"/>
    </source>
</evidence>
<keyword evidence="6 16" id="KW-0812">Transmembrane</keyword>
<dbReference type="OrthoDB" id="8062037at2759"/>
<comment type="pathway">
    <text evidence="3">Protein modification; protein ubiquitination.</text>
</comment>
<keyword evidence="19" id="KW-1185">Reference proteome</keyword>
<feature type="compositionally biased region" description="Low complexity" evidence="15">
    <location>
        <begin position="219"/>
        <end position="232"/>
    </location>
</feature>
<evidence type="ECO:0000256" key="13">
    <source>
        <dbReference type="ARBA" id="ARBA00024209"/>
    </source>
</evidence>
<evidence type="ECO:0000256" key="15">
    <source>
        <dbReference type="SAM" id="MobiDB-lite"/>
    </source>
</evidence>
<keyword evidence="12 16" id="KW-0472">Membrane</keyword>
<dbReference type="EMBL" id="JADFTS010000050">
    <property type="protein sequence ID" value="KAF9587117.1"/>
    <property type="molecule type" value="Genomic_DNA"/>
</dbReference>
<keyword evidence="7" id="KW-0479">Metal-binding</keyword>
<evidence type="ECO:0000256" key="9">
    <source>
        <dbReference type="ARBA" id="ARBA00022786"/>
    </source>
</evidence>
<dbReference type="GO" id="GO:0016567">
    <property type="term" value="P:protein ubiquitination"/>
    <property type="evidence" value="ECO:0007669"/>
    <property type="project" value="UniProtKB-UniPathway"/>
</dbReference>
<evidence type="ECO:0000256" key="12">
    <source>
        <dbReference type="ARBA" id="ARBA00023136"/>
    </source>
</evidence>
<name>A0A835GVW6_9MAGN</name>
<evidence type="ECO:0000256" key="16">
    <source>
        <dbReference type="SAM" id="Phobius"/>
    </source>
</evidence>
<dbReference type="Gene3D" id="3.30.40.10">
    <property type="entry name" value="Zinc/RING finger domain, C3HC4 (zinc finger)"/>
    <property type="match status" value="1"/>
</dbReference>
<evidence type="ECO:0000256" key="10">
    <source>
        <dbReference type="ARBA" id="ARBA00022833"/>
    </source>
</evidence>
<feature type="domain" description="RING-type" evidence="17">
    <location>
        <begin position="119"/>
        <end position="161"/>
    </location>
</feature>
<comment type="caution">
    <text evidence="18">The sequence shown here is derived from an EMBL/GenBank/DDBJ whole genome shotgun (WGS) entry which is preliminary data.</text>
</comment>
<dbReference type="FunFam" id="3.30.40.10:FF:000475">
    <property type="entry name" value="RING-H2 finger protein ATL3"/>
    <property type="match status" value="1"/>
</dbReference>
<feature type="region of interest" description="Disordered" evidence="15">
    <location>
        <begin position="251"/>
        <end position="313"/>
    </location>
</feature>
<dbReference type="UniPathway" id="UPA00143"/>
<dbReference type="SUPFAM" id="SSF57850">
    <property type="entry name" value="RING/U-box"/>
    <property type="match status" value="1"/>
</dbReference>
<sequence>MADNTSSHTSMIDDYNNSNTSGSTERISGNVMIAAIVALFLVIVFILFLHLYAKWFWGPRGDVEDETHHYHTRRPRRRFVFAPTQDPTVALHTGLDPAVVRSLPVLVFHPDDFKDGLECAVCLSELSDGEKARLLPKCNHGYHVECIDMWFQSHSTCPLCRNTVSLVDSKDPSPQIQSHEEDSSSTAYSIDSPDFPTNVLFWGNQTLLSTRTIGQGEVSPSTFSSTSILSSTPRRDGGLMIEIPSLTDRFSSLSPSPSRFTEEEMKSPMTTRLRSLRRLLSRDKRPIPCSPSSVDVELGEGGRGQSSKSSPDS</sequence>
<dbReference type="Pfam" id="PF13639">
    <property type="entry name" value="zf-RING_2"/>
    <property type="match status" value="1"/>
</dbReference>
<evidence type="ECO:0000256" key="1">
    <source>
        <dbReference type="ARBA" id="ARBA00000900"/>
    </source>
</evidence>
<feature type="region of interest" description="Disordered" evidence="15">
    <location>
        <begin position="215"/>
        <end position="236"/>
    </location>
</feature>
<dbReference type="PROSITE" id="PS50089">
    <property type="entry name" value="ZF_RING_2"/>
    <property type="match status" value="1"/>
</dbReference>
<dbReference type="CDD" id="cd16461">
    <property type="entry name" value="RING-H2_EL5-like"/>
    <property type="match status" value="1"/>
</dbReference>
<dbReference type="GO" id="GO:0008270">
    <property type="term" value="F:zinc ion binding"/>
    <property type="evidence" value="ECO:0007669"/>
    <property type="project" value="UniProtKB-KW"/>
</dbReference>
<dbReference type="EC" id="2.3.2.27" evidence="4"/>
<keyword evidence="10" id="KW-0862">Zinc</keyword>
<dbReference type="GO" id="GO:0061630">
    <property type="term" value="F:ubiquitin protein ligase activity"/>
    <property type="evidence" value="ECO:0007669"/>
    <property type="project" value="UniProtKB-EC"/>
</dbReference>
<evidence type="ECO:0000256" key="7">
    <source>
        <dbReference type="ARBA" id="ARBA00022723"/>
    </source>
</evidence>
<evidence type="ECO:0000259" key="17">
    <source>
        <dbReference type="PROSITE" id="PS50089"/>
    </source>
</evidence>
<evidence type="ECO:0000256" key="6">
    <source>
        <dbReference type="ARBA" id="ARBA00022692"/>
    </source>
</evidence>
<dbReference type="InterPro" id="IPR044600">
    <property type="entry name" value="ATL1/ATL16-like"/>
</dbReference>
<evidence type="ECO:0000256" key="8">
    <source>
        <dbReference type="ARBA" id="ARBA00022771"/>
    </source>
</evidence>
<protein>
    <recommendedName>
        <fullName evidence="4">RING-type E3 ubiquitin transferase</fullName>
        <ecNumber evidence="4">2.3.2.27</ecNumber>
    </recommendedName>
</protein>
<reference evidence="18 19" key="1">
    <citation type="submission" date="2020-10" db="EMBL/GenBank/DDBJ databases">
        <title>The Coptis chinensis genome and diversification of protoberbering-type alkaloids.</title>
        <authorList>
            <person name="Wang B."/>
            <person name="Shu S."/>
            <person name="Song C."/>
            <person name="Liu Y."/>
        </authorList>
    </citation>
    <scope>NUCLEOTIDE SEQUENCE [LARGE SCALE GENOMIC DNA]</scope>
    <source>
        <strain evidence="18">HL-2020</strain>
        <tissue evidence="18">Leaf</tissue>
    </source>
</reference>
<gene>
    <name evidence="18" type="ORF">IFM89_039660</name>
</gene>